<feature type="region of interest" description="Disordered" evidence="1">
    <location>
        <begin position="71"/>
        <end position="105"/>
    </location>
</feature>
<dbReference type="RefSeq" id="WP_152400141.1">
    <property type="nucleotide sequence ID" value="NZ_WHIY01000025.1"/>
</dbReference>
<dbReference type="Proteomes" id="UP000475079">
    <property type="component" value="Unassembled WGS sequence"/>
</dbReference>
<name>A0A6L5EHL2_9ENTR</name>
<accession>A0A6L5EHL2</accession>
<evidence type="ECO:0000313" key="4">
    <source>
        <dbReference type="Proteomes" id="UP000475079"/>
    </source>
</evidence>
<sequence>MPVSHNLHHGRAALLLAAIILATVSGGALASDSTSSQVTPALTKGELEALNNRNILLQAQVQGAQLERQLKENRDGTPSATAPGSQVWPQVPGDSVRPPSAQTGGRTTVLEITGRDRALRATLMLANGQLTTVTTGSRLPGSPLTVKSISLAGVMLSDGTTLTF</sequence>
<dbReference type="InterPro" id="IPR022753">
    <property type="entry name" value="T4SS_pilus_biogen_PilP"/>
</dbReference>
<gene>
    <name evidence="3" type="primary">pilP</name>
    <name evidence="3" type="ORF">GBB84_25070</name>
</gene>
<organism evidence="3 4">
    <name type="scientific">Citrobacter telavivensis</name>
    <dbReference type="NCBI Taxonomy" id="2653932"/>
    <lineage>
        <taxon>Bacteria</taxon>
        <taxon>Pseudomonadati</taxon>
        <taxon>Pseudomonadota</taxon>
        <taxon>Gammaproteobacteria</taxon>
        <taxon>Enterobacterales</taxon>
        <taxon>Enterobacteriaceae</taxon>
        <taxon>Citrobacter</taxon>
    </lineage>
</organism>
<reference evidence="3 4" key="1">
    <citation type="submission" date="2019-10" db="EMBL/GenBank/DDBJ databases">
        <title>Characterization of a new Citrobacter species.</title>
        <authorList>
            <person name="Goncalves Ribeiro T."/>
            <person name="Izdebski R."/>
            <person name="Urbanowicz P."/>
            <person name="Carmeli Y."/>
            <person name="Gniadkowski M."/>
            <person name="Peixe L."/>
        </authorList>
    </citation>
    <scope>NUCLEOTIDE SEQUENCE [LARGE SCALE GENOMIC DNA]</scope>
    <source>
        <strain evidence="3 4">NMI7905_11</strain>
    </source>
</reference>
<keyword evidence="4" id="KW-1185">Reference proteome</keyword>
<evidence type="ECO:0000256" key="1">
    <source>
        <dbReference type="SAM" id="MobiDB-lite"/>
    </source>
</evidence>
<protein>
    <submittedName>
        <fullName evidence="3">Type IV pilus biogenesis protein PilP</fullName>
    </submittedName>
</protein>
<evidence type="ECO:0000313" key="3">
    <source>
        <dbReference type="EMBL" id="MPQ54163.1"/>
    </source>
</evidence>
<feature type="compositionally biased region" description="Polar residues" evidence="1">
    <location>
        <begin position="76"/>
        <end position="88"/>
    </location>
</feature>
<dbReference type="EMBL" id="WHIY01000025">
    <property type="protein sequence ID" value="MPQ54163.1"/>
    <property type="molecule type" value="Genomic_DNA"/>
</dbReference>
<feature type="chain" id="PRO_5027010894" evidence="2">
    <location>
        <begin position="31"/>
        <end position="164"/>
    </location>
</feature>
<proteinExistence type="predicted"/>
<dbReference type="NCBIfam" id="TIGR03021">
    <property type="entry name" value="pilP_fam"/>
    <property type="match status" value="1"/>
</dbReference>
<keyword evidence="2" id="KW-0732">Signal</keyword>
<evidence type="ECO:0000256" key="2">
    <source>
        <dbReference type="SAM" id="SignalP"/>
    </source>
</evidence>
<feature type="signal peptide" evidence="2">
    <location>
        <begin position="1"/>
        <end position="30"/>
    </location>
</feature>
<comment type="caution">
    <text evidence="3">The sequence shown here is derived from an EMBL/GenBank/DDBJ whole genome shotgun (WGS) entry which is preliminary data.</text>
</comment>
<dbReference type="AlphaFoldDB" id="A0A6L5EHL2"/>